<gene>
    <name evidence="1" type="ORF">BN52_01890</name>
</gene>
<sequence length="88" mass="9916">MKSPHLNILKLMDQIINRIAANIHKFTFPDQAFTRCRKLNAIDLIKLILNIGAGSLNTELFKAFPDINFRMSASAFGQAVSSRGNRRL</sequence>
<accession>I7LE94</accession>
<organism evidence="1 2">
    <name type="scientific">Lactobacillus gigeriorum DSM 23908 = CRBIP 24.85</name>
    <dbReference type="NCBI Taxonomy" id="1423751"/>
    <lineage>
        <taxon>Bacteria</taxon>
        <taxon>Bacillati</taxon>
        <taxon>Bacillota</taxon>
        <taxon>Bacilli</taxon>
        <taxon>Lactobacillales</taxon>
        <taxon>Lactobacillaceae</taxon>
        <taxon>Lactobacillus</taxon>
    </lineage>
</organism>
<dbReference type="STRING" id="1423751.FC38_GL001671"/>
<evidence type="ECO:0000313" key="1">
    <source>
        <dbReference type="EMBL" id="CCI87991.1"/>
    </source>
</evidence>
<dbReference type="EMBL" id="CAKC01000095">
    <property type="protein sequence ID" value="CCI87991.1"/>
    <property type="molecule type" value="Genomic_DNA"/>
</dbReference>
<comment type="caution">
    <text evidence="1">The sequence shown here is derived from an EMBL/GenBank/DDBJ whole genome shotgun (WGS) entry which is preliminary data.</text>
</comment>
<dbReference type="RefSeq" id="WP_008474362.1">
    <property type="nucleotide sequence ID" value="NZ_AYZO01000007.1"/>
</dbReference>
<evidence type="ECO:0000313" key="2">
    <source>
        <dbReference type="Proteomes" id="UP000009326"/>
    </source>
</evidence>
<name>I7LE94_9LACO</name>
<proteinExistence type="predicted"/>
<reference evidence="1 2" key="1">
    <citation type="submission" date="2012-06" db="EMBL/GenBank/DDBJ databases">
        <title>Draft genome sequence of Lactobacillus gigeriorum CRBIP 24.85T, isolated from chicken crop.</title>
        <authorList>
            <person name="Cousin S."/>
            <person name="Ma L."/>
            <person name="Creno S."/>
            <person name="Clermont D."/>
            <person name="Loux V."/>
            <person name="Bizet C."/>
            <person name="Bouchier C."/>
        </authorList>
    </citation>
    <scope>NUCLEOTIDE SEQUENCE [LARGE SCALE GENOMIC DNA]</scope>
    <source>
        <strain evidence="2">CRBIP 24.85T</strain>
    </source>
</reference>
<dbReference type="Proteomes" id="UP000009326">
    <property type="component" value="Unassembled WGS sequence"/>
</dbReference>
<dbReference type="AlphaFoldDB" id="I7LE94"/>
<protein>
    <submittedName>
        <fullName evidence="1">Possible transposase</fullName>
    </submittedName>
</protein>